<evidence type="ECO:0000256" key="1">
    <source>
        <dbReference type="SAM" id="MobiDB-lite"/>
    </source>
</evidence>
<dbReference type="AlphaFoldDB" id="A0A9P6WQM4"/>
<dbReference type="PROSITE" id="PS50048">
    <property type="entry name" value="ZN2_CY6_FUNGAL_2"/>
    <property type="match status" value="1"/>
</dbReference>
<accession>A0A9P6WQM4</accession>
<feature type="domain" description="Zn(2)-C6 fungal-type" evidence="2">
    <location>
        <begin position="70"/>
        <end position="100"/>
    </location>
</feature>
<dbReference type="InterPro" id="IPR052400">
    <property type="entry name" value="Zn2-C6_fungal_TF"/>
</dbReference>
<organism evidence="3 4">
    <name type="scientific">Pichia californica</name>
    <dbReference type="NCBI Taxonomy" id="460514"/>
    <lineage>
        <taxon>Eukaryota</taxon>
        <taxon>Fungi</taxon>
        <taxon>Dikarya</taxon>
        <taxon>Ascomycota</taxon>
        <taxon>Saccharomycotina</taxon>
        <taxon>Pichiomycetes</taxon>
        <taxon>Pichiales</taxon>
        <taxon>Pichiaceae</taxon>
        <taxon>Pichia</taxon>
    </lineage>
</organism>
<evidence type="ECO:0000313" key="4">
    <source>
        <dbReference type="Proteomes" id="UP000697127"/>
    </source>
</evidence>
<dbReference type="PROSITE" id="PS00463">
    <property type="entry name" value="ZN2_CY6_FUNGAL_1"/>
    <property type="match status" value="1"/>
</dbReference>
<dbReference type="Proteomes" id="UP000697127">
    <property type="component" value="Unassembled WGS sequence"/>
</dbReference>
<dbReference type="InterPro" id="IPR036864">
    <property type="entry name" value="Zn2-C6_fun-type_DNA-bd_sf"/>
</dbReference>
<reference evidence="3" key="1">
    <citation type="submission" date="2020-11" db="EMBL/GenBank/DDBJ databases">
        <title>Kefir isolates.</title>
        <authorList>
            <person name="Marcisauskas S."/>
            <person name="Kim Y."/>
            <person name="Blasche S."/>
        </authorList>
    </citation>
    <scope>NUCLEOTIDE SEQUENCE</scope>
    <source>
        <strain evidence="3">Olga-1</strain>
    </source>
</reference>
<dbReference type="CDD" id="cd00067">
    <property type="entry name" value="GAL4"/>
    <property type="match status" value="1"/>
</dbReference>
<name>A0A9P6WQM4_9ASCO</name>
<dbReference type="PANTHER" id="PTHR47657">
    <property type="entry name" value="STEROL REGULATORY ELEMENT-BINDING PROTEIN ECM22"/>
    <property type="match status" value="1"/>
</dbReference>
<sequence length="772" mass="89518">MENLNWETSFVVDNDNNIDSEIVPAVEIERMFSNDSDSDSDSNNDYNQLKSNQELEMKKNKRKLPKSKDGCSDCKERKIKCDQKLPICSACKKRGTQCPYLMMTPFQIHRIQENKKSNSKSSPSSISNSISPIEEKEQQEQEQSTDTHLINTSTNLKNSYGYRTAGSINLNSQNPELDRSNYNISEIESALLPSSMDNRSNNNEIENYIPLKTSYSPIIINENNENFSKNLNIANSIPLYSNTRISNLSFNISHDPVFNYYDKFIGTSSKLTSYLLAHDFLSIHKIIGGKNLDFILRLGYLEGISISQIYNKLLRKSFLLFALDYYKNIILKQNMIPFATYEDKLSISGKCENESVESIDKITRIIKDEYLPQFYEFSGACVTLFLGSFMILDDCLGYHFKNGLKYDMSFDEGNKAIQLVGIFSTGYYTIVMERSREQLLMSSTNILSAFLVTNFKRFVIQNYSIKLFEGFAKFIEKSKSFFPNDTNFENLLLFCNQHKTLLEINIHKHSLIGYNNGYVIRLFNSFKSILPYDISNFCDDQIDIFIGEDKEIIIRLFYYTVGHILDALIPGLQNIVSGSFCSYIWDIYEFENIQRIMRMFNSMKDKKMKLIAIFLIRTGLFCKSHRLYYRRYLNNYTIDDLLDEESGTSIHQRYIRLLKFKEDGEISQIPIKSFLLDKGQFIKRWNLPNDANLKPKRSNKVRDNKIINHFNNNEDAIIEDFTKSNNGFFTLDFDPSVDLAGRNAVSAQTTFIDGNQMKMLWKLSTYIRINNL</sequence>
<proteinExistence type="predicted"/>
<evidence type="ECO:0000313" key="3">
    <source>
        <dbReference type="EMBL" id="KAG0691330.1"/>
    </source>
</evidence>
<feature type="region of interest" description="Disordered" evidence="1">
    <location>
        <begin position="32"/>
        <end position="73"/>
    </location>
</feature>
<dbReference type="InterPro" id="IPR001138">
    <property type="entry name" value="Zn2Cys6_DnaBD"/>
</dbReference>
<protein>
    <recommendedName>
        <fullName evidence="2">Zn(2)-C6 fungal-type domain-containing protein</fullName>
    </recommendedName>
</protein>
<evidence type="ECO:0000259" key="2">
    <source>
        <dbReference type="PROSITE" id="PS50048"/>
    </source>
</evidence>
<gene>
    <name evidence="3" type="ORF">C6P40_001614</name>
</gene>
<feature type="compositionally biased region" description="Low complexity" evidence="1">
    <location>
        <begin position="119"/>
        <end position="132"/>
    </location>
</feature>
<feature type="region of interest" description="Disordered" evidence="1">
    <location>
        <begin position="113"/>
        <end position="148"/>
    </location>
</feature>
<comment type="caution">
    <text evidence="3">The sequence shown here is derived from an EMBL/GenBank/DDBJ whole genome shotgun (WGS) entry which is preliminary data.</text>
</comment>
<dbReference type="GO" id="GO:0008270">
    <property type="term" value="F:zinc ion binding"/>
    <property type="evidence" value="ECO:0007669"/>
    <property type="project" value="InterPro"/>
</dbReference>
<dbReference type="Gene3D" id="4.10.240.10">
    <property type="entry name" value="Zn(2)-C6 fungal-type DNA-binding domain"/>
    <property type="match status" value="1"/>
</dbReference>
<dbReference type="GO" id="GO:0000981">
    <property type="term" value="F:DNA-binding transcription factor activity, RNA polymerase II-specific"/>
    <property type="evidence" value="ECO:0007669"/>
    <property type="project" value="InterPro"/>
</dbReference>
<dbReference type="EMBL" id="PUHW01000002">
    <property type="protein sequence ID" value="KAG0691330.1"/>
    <property type="molecule type" value="Genomic_DNA"/>
</dbReference>
<dbReference type="SUPFAM" id="SSF57701">
    <property type="entry name" value="Zn2/Cys6 DNA-binding domain"/>
    <property type="match status" value="1"/>
</dbReference>
<dbReference type="SMART" id="SM00066">
    <property type="entry name" value="GAL4"/>
    <property type="match status" value="1"/>
</dbReference>
<dbReference type="PANTHER" id="PTHR47657:SF7">
    <property type="entry name" value="STEROL REGULATORY ELEMENT-BINDING PROTEIN ECM22"/>
    <property type="match status" value="1"/>
</dbReference>
<keyword evidence="4" id="KW-1185">Reference proteome</keyword>
<dbReference type="Pfam" id="PF00172">
    <property type="entry name" value="Zn_clus"/>
    <property type="match status" value="1"/>
</dbReference>